<dbReference type="AlphaFoldDB" id="A0A225DTI7"/>
<accession>A0A225DTI7</accession>
<comment type="caution">
    <text evidence="1">The sequence shown here is derived from an EMBL/GenBank/DDBJ whole genome shotgun (WGS) entry which is preliminary data.</text>
</comment>
<evidence type="ECO:0000313" key="2">
    <source>
        <dbReference type="Proteomes" id="UP000214646"/>
    </source>
</evidence>
<proteinExistence type="predicted"/>
<reference evidence="2" key="1">
    <citation type="submission" date="2017-06" db="EMBL/GenBank/DDBJ databases">
        <title>Genome analysis of Fimbriiglobus ruber SP5, the first member of the order Planctomycetales with confirmed chitinolytic capability.</title>
        <authorList>
            <person name="Ravin N.V."/>
            <person name="Rakitin A.L."/>
            <person name="Ivanova A.A."/>
            <person name="Beletsky A.V."/>
            <person name="Kulichevskaya I.S."/>
            <person name="Mardanov A.V."/>
            <person name="Dedysh S.N."/>
        </authorList>
    </citation>
    <scope>NUCLEOTIDE SEQUENCE [LARGE SCALE GENOMIC DNA]</scope>
    <source>
        <strain evidence="2">SP5</strain>
    </source>
</reference>
<name>A0A225DTI7_9BACT</name>
<sequence length="202" mass="21814">MVKIGIAVGIVAAVVAGVVWLGSRAGESVANRDRYAIPVASIACPAPPGLDRETFLTEVRYLGNLPETIQVVDPNLRTKLSAAFAKHPWVNEVGDIMVDADTTVRVDLKFRVPVLAVRVPGDAELRCVDRTCVLLPSVPNAAELPLFATPTATPTPPTGEVWIDPAVKRATELAITYQPKRIEKTDKGWRLTTDGKVLVVSW</sequence>
<evidence type="ECO:0000313" key="1">
    <source>
        <dbReference type="EMBL" id="OWK39695.1"/>
    </source>
</evidence>
<keyword evidence="2" id="KW-1185">Reference proteome</keyword>
<dbReference type="EMBL" id="NIDE01000009">
    <property type="protein sequence ID" value="OWK39695.1"/>
    <property type="molecule type" value="Genomic_DNA"/>
</dbReference>
<dbReference type="Proteomes" id="UP000214646">
    <property type="component" value="Unassembled WGS sequence"/>
</dbReference>
<organism evidence="1 2">
    <name type="scientific">Fimbriiglobus ruber</name>
    <dbReference type="NCBI Taxonomy" id="1908690"/>
    <lineage>
        <taxon>Bacteria</taxon>
        <taxon>Pseudomonadati</taxon>
        <taxon>Planctomycetota</taxon>
        <taxon>Planctomycetia</taxon>
        <taxon>Gemmatales</taxon>
        <taxon>Gemmataceae</taxon>
        <taxon>Fimbriiglobus</taxon>
    </lineage>
</organism>
<protein>
    <submittedName>
        <fullName evidence="1">Uncharacterized protein</fullName>
    </submittedName>
</protein>
<gene>
    <name evidence="1" type="ORF">FRUB_05585</name>
</gene>